<feature type="chain" id="PRO_5015430445" evidence="1">
    <location>
        <begin position="34"/>
        <end position="99"/>
    </location>
</feature>
<keyword evidence="3" id="KW-1185">Reference proteome</keyword>
<evidence type="ECO:0000256" key="1">
    <source>
        <dbReference type="SAM" id="SignalP"/>
    </source>
</evidence>
<proteinExistence type="predicted"/>
<dbReference type="InParanoid" id="A0A2T3A8E3"/>
<organism evidence="2 3">
    <name type="scientific">Coniella lustricola</name>
    <dbReference type="NCBI Taxonomy" id="2025994"/>
    <lineage>
        <taxon>Eukaryota</taxon>
        <taxon>Fungi</taxon>
        <taxon>Dikarya</taxon>
        <taxon>Ascomycota</taxon>
        <taxon>Pezizomycotina</taxon>
        <taxon>Sordariomycetes</taxon>
        <taxon>Sordariomycetidae</taxon>
        <taxon>Diaporthales</taxon>
        <taxon>Schizoparmaceae</taxon>
        <taxon>Coniella</taxon>
    </lineage>
</organism>
<name>A0A2T3A8E3_9PEZI</name>
<dbReference type="AlphaFoldDB" id="A0A2T3A8E3"/>
<keyword evidence="1" id="KW-0732">Signal</keyword>
<sequence length="99" mass="11096">MGEASDTLLLLVCPHFWFWNVLISCYQEQTVFGATNLSNEFHPYSGRIRVQTQKLLGNFQPLMGQPENQSICGAMLVSPAKFPEACGRKHASISRHRSA</sequence>
<evidence type="ECO:0000313" key="3">
    <source>
        <dbReference type="Proteomes" id="UP000241462"/>
    </source>
</evidence>
<protein>
    <submittedName>
        <fullName evidence="2">Uncharacterized protein</fullName>
    </submittedName>
</protein>
<evidence type="ECO:0000313" key="2">
    <source>
        <dbReference type="EMBL" id="PSR85702.1"/>
    </source>
</evidence>
<feature type="signal peptide" evidence="1">
    <location>
        <begin position="1"/>
        <end position="33"/>
    </location>
</feature>
<dbReference type="EMBL" id="KZ678439">
    <property type="protein sequence ID" value="PSR85702.1"/>
    <property type="molecule type" value="Genomic_DNA"/>
</dbReference>
<gene>
    <name evidence="2" type="ORF">BD289DRAFT_253183</name>
</gene>
<accession>A0A2T3A8E3</accession>
<reference evidence="2 3" key="1">
    <citation type="journal article" date="2018" name="Mycol. Prog.">
        <title>Coniella lustricola, a new species from submerged detritus.</title>
        <authorList>
            <person name="Raudabaugh D.B."/>
            <person name="Iturriaga T."/>
            <person name="Carver A."/>
            <person name="Mondo S."/>
            <person name="Pangilinan J."/>
            <person name="Lipzen A."/>
            <person name="He G."/>
            <person name="Amirebrahimi M."/>
            <person name="Grigoriev I.V."/>
            <person name="Miller A.N."/>
        </authorList>
    </citation>
    <scope>NUCLEOTIDE SEQUENCE [LARGE SCALE GENOMIC DNA]</scope>
    <source>
        <strain evidence="2 3">B22-T-1</strain>
    </source>
</reference>
<dbReference type="Proteomes" id="UP000241462">
    <property type="component" value="Unassembled WGS sequence"/>
</dbReference>